<name>D4AHX7_NILLU</name>
<feature type="transmembrane region" description="Helical" evidence="7">
    <location>
        <begin position="364"/>
        <end position="387"/>
    </location>
</feature>
<evidence type="ECO:0000256" key="3">
    <source>
        <dbReference type="ARBA" id="ARBA00022692"/>
    </source>
</evidence>
<feature type="transmembrane region" description="Helical" evidence="7">
    <location>
        <begin position="154"/>
        <end position="174"/>
    </location>
</feature>
<evidence type="ECO:0000256" key="4">
    <source>
        <dbReference type="ARBA" id="ARBA00022989"/>
    </source>
</evidence>
<sequence>MMGSKNGIHKNVDVESLKALVQPNNIKIKPIEDKSVLEGSVKLIQPAKRRKGSSFRQVISSFAANIGTINTGMTFGFSAVAIPQLEDLSSEIKIDKFQASWIASLSAVTTPIGCILSGYLMDLMGRKRTLLITQIPMIIGWLIIAQATRVEEIYIGRLLVGLGCGMVGAPARVYTGEVTQPHLRGMLAAMASVGVSLGVTLEYMFGALYSWKLVALLSSTVPTVAFICCFFLPETPSWLLSHGQVDKCRKSLVKLRGPTCDVEQELQDMVAYSNKNNLAHSLTWKETIQALIHPSALKPFVILALYFVIYQFSGVNPVTFYAVEVFKDSGANMNKYLATVLLGIVRLVFTVVACIVMRKCGRRPLTFVSSVLCGASMVGLGVYMYHFKSSAPWLPVALIFIFIAASTIGYLVVPWVMIGEVYPTKVRGIIGGLTTCTAHFSIFLVVKTFPLIQDAISKPGTFCLYGVISLLGTIYFYIYLPETKGRTLQEIEDYFSGRTDTLKKPKITTVNNNKPVVLQTHKGDLLP</sequence>
<evidence type="ECO:0000256" key="2">
    <source>
        <dbReference type="ARBA" id="ARBA00022475"/>
    </source>
</evidence>
<evidence type="ECO:0000256" key="6">
    <source>
        <dbReference type="RuleBase" id="RU003346"/>
    </source>
</evidence>
<feature type="transmembrane region" description="Helical" evidence="7">
    <location>
        <begin position="130"/>
        <end position="148"/>
    </location>
</feature>
<feature type="transmembrane region" description="Helical" evidence="7">
    <location>
        <begin position="393"/>
        <end position="417"/>
    </location>
</feature>
<keyword evidence="5 7" id="KW-0472">Membrane</keyword>
<dbReference type="EMBL" id="AB550005">
    <property type="protein sequence ID" value="BAI83426.1"/>
    <property type="molecule type" value="mRNA"/>
</dbReference>
<dbReference type="InterPro" id="IPR044775">
    <property type="entry name" value="MFS_ERD6/Tret1-like"/>
</dbReference>
<evidence type="ECO:0000256" key="5">
    <source>
        <dbReference type="ARBA" id="ARBA00023136"/>
    </source>
</evidence>
<dbReference type="PANTHER" id="PTHR48021">
    <property type="match status" value="1"/>
</dbReference>
<dbReference type="InterPro" id="IPR020846">
    <property type="entry name" value="MFS_dom"/>
</dbReference>
<evidence type="ECO:0000256" key="1">
    <source>
        <dbReference type="ARBA" id="ARBA00004651"/>
    </source>
</evidence>
<protein>
    <submittedName>
        <fullName evidence="9">Sugar transporter 12</fullName>
    </submittedName>
</protein>
<dbReference type="InterPro" id="IPR050549">
    <property type="entry name" value="MFS_Trehalose_Transporter"/>
</dbReference>
<keyword evidence="3 7" id="KW-0812">Transmembrane</keyword>
<feature type="transmembrane region" description="Helical" evidence="7">
    <location>
        <begin position="58"/>
        <end position="81"/>
    </location>
</feature>
<evidence type="ECO:0000313" key="9">
    <source>
        <dbReference type="EMBL" id="BAI83426.1"/>
    </source>
</evidence>
<dbReference type="InterPro" id="IPR036259">
    <property type="entry name" value="MFS_trans_sf"/>
</dbReference>
<dbReference type="Gene3D" id="1.20.1250.20">
    <property type="entry name" value="MFS general substrate transporter like domains"/>
    <property type="match status" value="1"/>
</dbReference>
<feature type="transmembrane region" description="Helical" evidence="7">
    <location>
        <begin position="335"/>
        <end position="357"/>
    </location>
</feature>
<dbReference type="InterPro" id="IPR003663">
    <property type="entry name" value="Sugar/inositol_transpt"/>
</dbReference>
<dbReference type="OrthoDB" id="6612291at2759"/>
<dbReference type="PROSITE" id="PS00217">
    <property type="entry name" value="SUGAR_TRANSPORT_2"/>
    <property type="match status" value="1"/>
</dbReference>
<keyword evidence="9" id="KW-0762">Sugar transport</keyword>
<feature type="transmembrane region" description="Helical" evidence="7">
    <location>
        <begin position="462"/>
        <end position="480"/>
    </location>
</feature>
<dbReference type="FunFam" id="1.20.1250.20:FF:000249">
    <property type="entry name" value="facilitated trehalose transporter Tret1"/>
    <property type="match status" value="1"/>
</dbReference>
<dbReference type="PROSITE" id="PS00216">
    <property type="entry name" value="SUGAR_TRANSPORT_1"/>
    <property type="match status" value="1"/>
</dbReference>
<dbReference type="GO" id="GO:0005886">
    <property type="term" value="C:plasma membrane"/>
    <property type="evidence" value="ECO:0007669"/>
    <property type="project" value="UniProtKB-SubCell"/>
</dbReference>
<dbReference type="PRINTS" id="PR00171">
    <property type="entry name" value="SUGRTRNSPORT"/>
</dbReference>
<feature type="transmembrane region" description="Helical" evidence="7">
    <location>
        <begin position="300"/>
        <end position="323"/>
    </location>
</feature>
<evidence type="ECO:0000256" key="7">
    <source>
        <dbReference type="SAM" id="Phobius"/>
    </source>
</evidence>
<organism evidence="9">
    <name type="scientific">Nilaparvata lugens</name>
    <name type="common">Brown planthopper</name>
    <dbReference type="NCBI Taxonomy" id="108931"/>
    <lineage>
        <taxon>Eukaryota</taxon>
        <taxon>Metazoa</taxon>
        <taxon>Ecdysozoa</taxon>
        <taxon>Arthropoda</taxon>
        <taxon>Hexapoda</taxon>
        <taxon>Insecta</taxon>
        <taxon>Pterygota</taxon>
        <taxon>Neoptera</taxon>
        <taxon>Paraneoptera</taxon>
        <taxon>Hemiptera</taxon>
        <taxon>Auchenorrhyncha</taxon>
        <taxon>Fulgoroidea</taxon>
        <taxon>Delphacidae</taxon>
        <taxon>Delphacinae</taxon>
        <taxon>Nilaparvata</taxon>
    </lineage>
</organism>
<dbReference type="NCBIfam" id="TIGR00879">
    <property type="entry name" value="SP"/>
    <property type="match status" value="1"/>
</dbReference>
<accession>D4AHX7</accession>
<gene>
    <name evidence="9" type="primary">Nlst12</name>
</gene>
<feature type="transmembrane region" description="Helical" evidence="7">
    <location>
        <begin position="211"/>
        <end position="232"/>
    </location>
</feature>
<feature type="domain" description="Major facilitator superfamily (MFS) profile" evidence="8">
    <location>
        <begin position="60"/>
        <end position="484"/>
    </location>
</feature>
<dbReference type="Pfam" id="PF00083">
    <property type="entry name" value="Sugar_tr"/>
    <property type="match status" value="1"/>
</dbReference>
<dbReference type="PROSITE" id="PS50850">
    <property type="entry name" value="MFS"/>
    <property type="match status" value="1"/>
</dbReference>
<proteinExistence type="evidence at transcript level"/>
<dbReference type="PANTHER" id="PTHR48021:SF7">
    <property type="entry name" value="RH09188P"/>
    <property type="match status" value="1"/>
</dbReference>
<feature type="transmembrane region" description="Helical" evidence="7">
    <location>
        <begin position="101"/>
        <end position="121"/>
    </location>
</feature>
<dbReference type="GO" id="GO:0051119">
    <property type="term" value="F:sugar transmembrane transporter activity"/>
    <property type="evidence" value="ECO:0007669"/>
    <property type="project" value="InterPro"/>
</dbReference>
<keyword evidence="4 7" id="KW-1133">Transmembrane helix</keyword>
<dbReference type="InterPro" id="IPR005829">
    <property type="entry name" value="Sugar_transporter_CS"/>
</dbReference>
<reference evidence="9" key="1">
    <citation type="journal article" date="2010" name="Insect Biochem. Mol. Biol.">
        <title>Sugar transporter genes of the brown planthopper, Nilaparvata lugens: A facilitated glucose/fructose transporter.</title>
        <authorList>
            <person name="Kikuta S."/>
            <person name="Kikawada T."/>
            <person name="Hagiwara-Komoda Y."/>
            <person name="Nakashima N."/>
            <person name="Noda H."/>
        </authorList>
    </citation>
    <scope>NUCLEOTIDE SEQUENCE</scope>
</reference>
<feature type="transmembrane region" description="Helical" evidence="7">
    <location>
        <begin position="186"/>
        <end position="205"/>
    </location>
</feature>
<comment type="subcellular location">
    <subcellularLocation>
        <location evidence="1">Cell membrane</location>
        <topology evidence="1">Multi-pass membrane protein</topology>
    </subcellularLocation>
</comment>
<dbReference type="CDD" id="cd17358">
    <property type="entry name" value="MFS_GLUT6_8_Class3_like"/>
    <property type="match status" value="1"/>
</dbReference>
<keyword evidence="2" id="KW-1003">Cell membrane</keyword>
<comment type="similarity">
    <text evidence="6">Belongs to the major facilitator superfamily. Sugar transporter (TC 2.A.1.1) family.</text>
</comment>
<feature type="transmembrane region" description="Helical" evidence="7">
    <location>
        <begin position="429"/>
        <end position="450"/>
    </location>
</feature>
<dbReference type="SUPFAM" id="SSF103473">
    <property type="entry name" value="MFS general substrate transporter"/>
    <property type="match status" value="1"/>
</dbReference>
<keyword evidence="6" id="KW-0813">Transport</keyword>
<dbReference type="InterPro" id="IPR005828">
    <property type="entry name" value="MFS_sugar_transport-like"/>
</dbReference>
<evidence type="ECO:0000259" key="8">
    <source>
        <dbReference type="PROSITE" id="PS50850"/>
    </source>
</evidence>
<dbReference type="AlphaFoldDB" id="D4AHX7"/>